<name>A0ACB8HR77_CITSI</name>
<sequence length="1415" mass="161742">MLVLIEDGIESAEGLLALICCKKSEGSFYHFESCLRTRTGKGTSGKLKHRKGSVSGKFQRDPYFGLEIDESSGLTESTTSMPDMLTLLRQWPYFDWMKIIFSVIEIQVEALYFYAPVINDERKCFDMHQQFLENAFVLGFFLICIHMVIFLSYKNPLGFVINFLIYYSILAAVRSSTELSEAKWVKIAVNLYLYLQAANVFGGLWYFMAIERVIECWTKACINHTGQHCHFSCRVNLEEDRTYINGFCPTKIRNTTIHDFGIFRGALESGIVEGTSILQKLLHCFVWGLQNLSNLGHDLQSGSDVWENIFVILVVSSGFLFFALLIGNMQIYLQSRTVRLKEMTVKPQEIEEWKPFQNLSANLQQEMKKYKPYIRRKTNHIDIENLLNNIPKELGKKIKRELCWHLLKKVHEFRMLKEETLDALCDCVKPTFFTEHAHIIREGDPIDELIFVMQGNLWTYSFNDLTNGSTRKRDHLEDSDFYGAELVDWALRDCSSFEFSKSTKTIEALTNIEAFTLMADDLKIVKFVFPKRRPPPLPVRLRYKVKEKTPVPQRSKVKEKTPLPQQDKVKEMTPVPQRSKVKVKMRVPQQSKVKEKTPVPQQSKVKEKTPLPHRKVNKRTLLPRRSSVKIKIIANLLRSVAKVFTRDSSSALKIYEPSGSSISGKSQRDSSSALEIYELSGSSISGKSQRDSSSALEIDEPSGSSIFGKSQRDPSSALEIYEPSGSSFSGKSQRDPSSALEIDEPSGSSISGKSQRDSSSALEIDEPSGSSISGKSQRDPSSALEIYEPSGSSISGKSQRDPSSALEIYEPSGSSFSGKSQRDPSSALEIDEPSGSSISGKSQRDPSSALKIYEPSGSSISGKSKRDPSSALEIYEPSGFTELTTSNVKRLLYKMKNIFLRWPYFDWMQMILVVTVISVDPLFFYLPVINNLKKCLDLHYQLLDIVNVLSSVLLVIHVLIIVCVPFASYLMHIGENSHKNQWCFIIFDFLIFLPITQMAGTLLIETMGGPKFVDSVRSFKHVVFIQYVARIIRIYALFSTAIRSLRKHATATWARFAFNLFVYLQAANVFGGLWYFMAIERQTECWTKACINYTGRSHCSFNCHDNLEDYTFLNEFCPMKTRNVTIHDFGIFHGALESGILEGKNFLQKILHCFIWGLQNLSNLSHNLQTSGNVEENIFVILVVSSGFLLFALLIGNMQRYLKLGLKEMTLKPREIEEWQPFQKLSKNLQQKVKKYKSYIRRKTDYIDVQNLLNNLPNELRRELKRELCWNLLKKVQEFRKLNEVTLDALCDCVKPTFFTEHTHLIREGDPIDEMIFLVQGKLRTYTFKDIQSGSTSSDHKRYDGKNTRKEDLLQDGDFYGEELIDWALRDRFSFDIPKSNRTIQALTNVDAFMLMADDLKIVVNDMMNQLGLYD</sequence>
<evidence type="ECO:0000313" key="1">
    <source>
        <dbReference type="EMBL" id="KAH9677261.1"/>
    </source>
</evidence>
<comment type="caution">
    <text evidence="1">The sequence shown here is derived from an EMBL/GenBank/DDBJ whole genome shotgun (WGS) entry which is preliminary data.</text>
</comment>
<dbReference type="EMBL" id="CM039178">
    <property type="protein sequence ID" value="KAH9677261.1"/>
    <property type="molecule type" value="Genomic_DNA"/>
</dbReference>
<gene>
    <name evidence="1" type="ORF">KPL71_025325</name>
</gene>
<evidence type="ECO:0000313" key="2">
    <source>
        <dbReference type="Proteomes" id="UP000829398"/>
    </source>
</evidence>
<protein>
    <submittedName>
        <fullName evidence="1">Cyclic nucleotide-gated ion channel 1</fullName>
    </submittedName>
</protein>
<keyword evidence="2" id="KW-1185">Reference proteome</keyword>
<dbReference type="Proteomes" id="UP000829398">
    <property type="component" value="Chromosome 9"/>
</dbReference>
<proteinExistence type="predicted"/>
<reference evidence="2" key="1">
    <citation type="journal article" date="2023" name="Hortic. Res.">
        <title>A chromosome-level phased genome enabling allele-level studies in sweet orange: a case study on citrus Huanglongbing tolerance.</title>
        <authorList>
            <person name="Wu B."/>
            <person name="Yu Q."/>
            <person name="Deng Z."/>
            <person name="Duan Y."/>
            <person name="Luo F."/>
            <person name="Gmitter F. Jr."/>
        </authorList>
    </citation>
    <scope>NUCLEOTIDE SEQUENCE [LARGE SCALE GENOMIC DNA]</scope>
    <source>
        <strain evidence="2">cv. Valencia</strain>
    </source>
</reference>
<accession>A0ACB8HR77</accession>
<organism evidence="1 2">
    <name type="scientific">Citrus sinensis</name>
    <name type="common">Sweet orange</name>
    <name type="synonym">Citrus aurantium var. sinensis</name>
    <dbReference type="NCBI Taxonomy" id="2711"/>
    <lineage>
        <taxon>Eukaryota</taxon>
        <taxon>Viridiplantae</taxon>
        <taxon>Streptophyta</taxon>
        <taxon>Embryophyta</taxon>
        <taxon>Tracheophyta</taxon>
        <taxon>Spermatophyta</taxon>
        <taxon>Magnoliopsida</taxon>
        <taxon>eudicotyledons</taxon>
        <taxon>Gunneridae</taxon>
        <taxon>Pentapetalae</taxon>
        <taxon>rosids</taxon>
        <taxon>malvids</taxon>
        <taxon>Sapindales</taxon>
        <taxon>Rutaceae</taxon>
        <taxon>Aurantioideae</taxon>
        <taxon>Citrus</taxon>
    </lineage>
</organism>